<organism evidence="1 2">
    <name type="scientific">Ajellomyces capsulatus (strain H143)</name>
    <name type="common">Darling's disease fungus</name>
    <name type="synonym">Histoplasma capsulatum</name>
    <dbReference type="NCBI Taxonomy" id="544712"/>
    <lineage>
        <taxon>Eukaryota</taxon>
        <taxon>Fungi</taxon>
        <taxon>Dikarya</taxon>
        <taxon>Ascomycota</taxon>
        <taxon>Pezizomycotina</taxon>
        <taxon>Eurotiomycetes</taxon>
        <taxon>Eurotiomycetidae</taxon>
        <taxon>Onygenales</taxon>
        <taxon>Ajellomycetaceae</taxon>
        <taxon>Histoplasma</taxon>
    </lineage>
</organism>
<dbReference type="EMBL" id="GG692428">
    <property type="protein sequence ID" value="EER40046.1"/>
    <property type="molecule type" value="Genomic_DNA"/>
</dbReference>
<dbReference type="HOGENOM" id="CLU_155336_0_0_1"/>
<reference evidence="2" key="1">
    <citation type="submission" date="2009-05" db="EMBL/GenBank/DDBJ databases">
        <title>The genome sequence of Ajellomyces capsulatus strain H143.</title>
        <authorList>
            <person name="Champion M."/>
            <person name="Cuomo C.A."/>
            <person name="Ma L.-J."/>
            <person name="Henn M.R."/>
            <person name="Sil A."/>
            <person name="Goldman B."/>
            <person name="Young S.K."/>
            <person name="Kodira C.D."/>
            <person name="Zeng Q."/>
            <person name="Koehrsen M."/>
            <person name="Alvarado L."/>
            <person name="Berlin A.M."/>
            <person name="Borenstein D."/>
            <person name="Chen Z."/>
            <person name="Engels R."/>
            <person name="Freedman E."/>
            <person name="Gellesch M."/>
            <person name="Goldberg J."/>
            <person name="Griggs A."/>
            <person name="Gujja S."/>
            <person name="Heiman D.I."/>
            <person name="Hepburn T.A."/>
            <person name="Howarth C."/>
            <person name="Jen D."/>
            <person name="Larson L."/>
            <person name="Lewis B."/>
            <person name="Mehta T."/>
            <person name="Park D."/>
            <person name="Pearson M."/>
            <person name="Roberts A."/>
            <person name="Saif S."/>
            <person name="Shea T.D."/>
            <person name="Shenoy N."/>
            <person name="Sisk P."/>
            <person name="Stolte C."/>
            <person name="Sykes S."/>
            <person name="Walk T."/>
            <person name="White J."/>
            <person name="Yandava C."/>
            <person name="Klein B."/>
            <person name="McEwen J.G."/>
            <person name="Puccia R."/>
            <person name="Goldman G.H."/>
            <person name="Felipe M.S."/>
            <person name="Nino-Vega G."/>
            <person name="San-Blas G."/>
            <person name="Taylor J.W."/>
            <person name="Mendoza L."/>
            <person name="Galagan J.E."/>
            <person name="Nusbaum C."/>
            <person name="Birren B.W."/>
        </authorList>
    </citation>
    <scope>NUCLEOTIDE SEQUENCE [LARGE SCALE GENOMIC DNA]</scope>
    <source>
        <strain evidence="2">H143</strain>
    </source>
</reference>
<evidence type="ECO:0000313" key="2">
    <source>
        <dbReference type="Proteomes" id="UP000002624"/>
    </source>
</evidence>
<evidence type="ECO:0000313" key="1">
    <source>
        <dbReference type="EMBL" id="EER40046.1"/>
    </source>
</evidence>
<proteinExistence type="predicted"/>
<dbReference type="OrthoDB" id="10477388at2759"/>
<gene>
    <name evidence="1" type="ORF">HCDG_06268</name>
</gene>
<accession>C6HIB8</accession>
<name>C6HIB8_AJECH</name>
<dbReference type="VEuPathDB" id="FungiDB:HCDG_06268"/>
<dbReference type="AlphaFoldDB" id="C6HIB8"/>
<sequence>MTEKNAAAWRCAVGRSFSSRPLAGTVPYGVRSTQYDNARPAALATGSSQRNLSTCTCTRTWTCPVVPGPIDYRVRSTWAQIIATSLSLYPDSLVESPPISPAMTKSGLLPACHQTFLHRYAVSPLFELSITNSDNA</sequence>
<dbReference type="OMA" id="CTCTRTW"/>
<protein>
    <submittedName>
        <fullName evidence="1">Uncharacterized protein</fullName>
    </submittedName>
</protein>
<dbReference type="Proteomes" id="UP000002624">
    <property type="component" value="Unassembled WGS sequence"/>
</dbReference>